<keyword evidence="3 8" id="KW-0808">Transferase</keyword>
<keyword evidence="6 7" id="KW-0472">Membrane</keyword>
<dbReference type="GO" id="GO:0016740">
    <property type="term" value="F:transferase activity"/>
    <property type="evidence" value="ECO:0007669"/>
    <property type="project" value="UniProtKB-KW"/>
</dbReference>
<proteinExistence type="inferred from homology"/>
<evidence type="ECO:0000256" key="4">
    <source>
        <dbReference type="ARBA" id="ARBA00022692"/>
    </source>
</evidence>
<feature type="transmembrane region" description="Helical" evidence="7">
    <location>
        <begin position="251"/>
        <end position="271"/>
    </location>
</feature>
<evidence type="ECO:0000256" key="1">
    <source>
        <dbReference type="ARBA" id="ARBA00007150"/>
    </source>
</evidence>
<feature type="transmembrane region" description="Helical" evidence="7">
    <location>
        <begin position="119"/>
        <end position="139"/>
    </location>
</feature>
<protein>
    <submittedName>
        <fullName evidence="8">Prolipoprotein diacylglyceryl transferase</fullName>
    </submittedName>
</protein>
<dbReference type="RefSeq" id="WP_345202970.1">
    <property type="nucleotide sequence ID" value="NZ_BAABHX010000003.1"/>
</dbReference>
<organism evidence="8 9">
    <name type="scientific">Chryseobacterium ginsengisoli</name>
    <dbReference type="NCBI Taxonomy" id="363853"/>
    <lineage>
        <taxon>Bacteria</taxon>
        <taxon>Pseudomonadati</taxon>
        <taxon>Bacteroidota</taxon>
        <taxon>Flavobacteriia</taxon>
        <taxon>Flavobacteriales</taxon>
        <taxon>Weeksellaceae</taxon>
        <taxon>Chryseobacterium group</taxon>
        <taxon>Chryseobacterium</taxon>
    </lineage>
</organism>
<sequence length="286" mass="32886">MEAIFRSFVSRQKDNQSVVRKNIKNIIKNNTFETMDFPVTFHIFGKTILAHPLFEALGMFIGMRYYFYLKRKSKEKTSFNTSAAILIGATAGALLGSKLIGNLENPYKLFEHFDIKTIWTNNTIVGGLAFGLIGVELAKKIVGHKESTGDLIVYPLILAMIIGRIGCFLTGIHEETYGIPTNFIFGMHLGDQYLRHPVALYEIAFLIILWIVLKLIQRKRIYPSGFVFQIFMLSYFTFRFLLDFIKPRLELVGNLGTIQLVCICVIIYYIYKIKNTQTQKFNQETF</sequence>
<dbReference type="EMBL" id="BAABHX010000003">
    <property type="protein sequence ID" value="GAA5091593.1"/>
    <property type="molecule type" value="Genomic_DNA"/>
</dbReference>
<feature type="transmembrane region" description="Helical" evidence="7">
    <location>
        <begin position="225"/>
        <end position="245"/>
    </location>
</feature>
<comment type="caution">
    <text evidence="8">The sequence shown here is derived from an EMBL/GenBank/DDBJ whole genome shotgun (WGS) entry which is preliminary data.</text>
</comment>
<dbReference type="PANTHER" id="PTHR30589">
    <property type="entry name" value="PROLIPOPROTEIN DIACYLGLYCERYL TRANSFERASE"/>
    <property type="match status" value="1"/>
</dbReference>
<feature type="transmembrane region" description="Helical" evidence="7">
    <location>
        <begin position="151"/>
        <end position="173"/>
    </location>
</feature>
<feature type="transmembrane region" description="Helical" evidence="7">
    <location>
        <begin position="79"/>
        <end position="99"/>
    </location>
</feature>
<evidence type="ECO:0000256" key="2">
    <source>
        <dbReference type="ARBA" id="ARBA00022475"/>
    </source>
</evidence>
<evidence type="ECO:0000256" key="6">
    <source>
        <dbReference type="ARBA" id="ARBA00023136"/>
    </source>
</evidence>
<keyword evidence="4 7" id="KW-0812">Transmembrane</keyword>
<evidence type="ECO:0000256" key="5">
    <source>
        <dbReference type="ARBA" id="ARBA00022989"/>
    </source>
</evidence>
<evidence type="ECO:0000313" key="8">
    <source>
        <dbReference type="EMBL" id="GAA5091593.1"/>
    </source>
</evidence>
<feature type="transmembrane region" description="Helical" evidence="7">
    <location>
        <begin position="48"/>
        <end position="67"/>
    </location>
</feature>
<evidence type="ECO:0000313" key="9">
    <source>
        <dbReference type="Proteomes" id="UP001500353"/>
    </source>
</evidence>
<name>A0ABP9M8M1_9FLAO</name>
<keyword evidence="9" id="KW-1185">Reference proteome</keyword>
<dbReference type="PANTHER" id="PTHR30589:SF0">
    <property type="entry name" value="PHOSPHATIDYLGLYCEROL--PROLIPOPROTEIN DIACYLGLYCERYL TRANSFERASE"/>
    <property type="match status" value="1"/>
</dbReference>
<dbReference type="Pfam" id="PF01790">
    <property type="entry name" value="LGT"/>
    <property type="match status" value="1"/>
</dbReference>
<comment type="similarity">
    <text evidence="1">Belongs to the Lgt family.</text>
</comment>
<evidence type="ECO:0000256" key="3">
    <source>
        <dbReference type="ARBA" id="ARBA00022679"/>
    </source>
</evidence>
<dbReference type="InterPro" id="IPR001640">
    <property type="entry name" value="Lgt"/>
</dbReference>
<keyword evidence="2" id="KW-1003">Cell membrane</keyword>
<gene>
    <name evidence="8" type="ORF">GCM10023210_19210</name>
</gene>
<reference evidence="9" key="1">
    <citation type="journal article" date="2019" name="Int. J. Syst. Evol. Microbiol.">
        <title>The Global Catalogue of Microorganisms (GCM) 10K type strain sequencing project: providing services to taxonomists for standard genome sequencing and annotation.</title>
        <authorList>
            <consortium name="The Broad Institute Genomics Platform"/>
            <consortium name="The Broad Institute Genome Sequencing Center for Infectious Disease"/>
            <person name="Wu L."/>
            <person name="Ma J."/>
        </authorList>
    </citation>
    <scope>NUCLEOTIDE SEQUENCE [LARGE SCALE GENOMIC DNA]</scope>
    <source>
        <strain evidence="9">JCM 18019</strain>
    </source>
</reference>
<keyword evidence="5 7" id="KW-1133">Transmembrane helix</keyword>
<dbReference type="Proteomes" id="UP001500353">
    <property type="component" value="Unassembled WGS sequence"/>
</dbReference>
<accession>A0ABP9M8M1</accession>
<feature type="transmembrane region" description="Helical" evidence="7">
    <location>
        <begin position="193"/>
        <end position="213"/>
    </location>
</feature>
<evidence type="ECO:0000256" key="7">
    <source>
        <dbReference type="SAM" id="Phobius"/>
    </source>
</evidence>